<reference evidence="2 3" key="1">
    <citation type="submission" date="2021-06" db="EMBL/GenBank/DDBJ databases">
        <authorList>
            <person name="Palmer J.M."/>
        </authorList>
    </citation>
    <scope>NUCLEOTIDE SEQUENCE [LARGE SCALE GENOMIC DNA]</scope>
    <source>
        <strain evidence="3">if_2019</strain>
        <tissue evidence="2">Muscle</tissue>
    </source>
</reference>
<evidence type="ECO:0000256" key="1">
    <source>
        <dbReference type="SAM" id="Phobius"/>
    </source>
</evidence>
<keyword evidence="1" id="KW-1133">Transmembrane helix</keyword>
<dbReference type="EMBL" id="JAHRIQ010048159">
    <property type="protein sequence ID" value="MEQ2237005.1"/>
    <property type="molecule type" value="Genomic_DNA"/>
</dbReference>
<keyword evidence="3" id="KW-1185">Reference proteome</keyword>
<accession>A0ABV0TXJ5</accession>
<keyword evidence="1" id="KW-0472">Membrane</keyword>
<proteinExistence type="predicted"/>
<sequence length="118" mass="13406">MLSLLSSPCFKLLQNVFLDLSALFLGLHIAVCFLMFSNKPLRPSQSSWAYSQSRLYRWNLKGLTFNSEVSEYRGLSRHECQTFQILIDKKCNPCILVLVPHSYAPLCVGLSENPNGIH</sequence>
<keyword evidence="1" id="KW-0812">Transmembrane</keyword>
<evidence type="ECO:0000313" key="2">
    <source>
        <dbReference type="EMBL" id="MEQ2237005.1"/>
    </source>
</evidence>
<evidence type="ECO:0000313" key="3">
    <source>
        <dbReference type="Proteomes" id="UP001482620"/>
    </source>
</evidence>
<feature type="transmembrane region" description="Helical" evidence="1">
    <location>
        <begin position="12"/>
        <end position="36"/>
    </location>
</feature>
<dbReference type="Proteomes" id="UP001482620">
    <property type="component" value="Unassembled WGS sequence"/>
</dbReference>
<name>A0ABV0TXJ5_9TELE</name>
<protein>
    <submittedName>
        <fullName evidence="2">Uncharacterized protein</fullName>
    </submittedName>
</protein>
<comment type="caution">
    <text evidence="2">The sequence shown here is derived from an EMBL/GenBank/DDBJ whole genome shotgun (WGS) entry which is preliminary data.</text>
</comment>
<gene>
    <name evidence="2" type="ORF">ILYODFUR_018608</name>
</gene>
<organism evidence="2 3">
    <name type="scientific">Ilyodon furcidens</name>
    <name type="common">goldbreast splitfin</name>
    <dbReference type="NCBI Taxonomy" id="33524"/>
    <lineage>
        <taxon>Eukaryota</taxon>
        <taxon>Metazoa</taxon>
        <taxon>Chordata</taxon>
        <taxon>Craniata</taxon>
        <taxon>Vertebrata</taxon>
        <taxon>Euteleostomi</taxon>
        <taxon>Actinopterygii</taxon>
        <taxon>Neopterygii</taxon>
        <taxon>Teleostei</taxon>
        <taxon>Neoteleostei</taxon>
        <taxon>Acanthomorphata</taxon>
        <taxon>Ovalentaria</taxon>
        <taxon>Atherinomorphae</taxon>
        <taxon>Cyprinodontiformes</taxon>
        <taxon>Goodeidae</taxon>
        <taxon>Ilyodon</taxon>
    </lineage>
</organism>